<evidence type="ECO:0000259" key="9">
    <source>
        <dbReference type="Pfam" id="PF16916"/>
    </source>
</evidence>
<dbReference type="InterPro" id="IPR027470">
    <property type="entry name" value="Cation_efflux_CTD"/>
</dbReference>
<dbReference type="NCBIfam" id="TIGR01297">
    <property type="entry name" value="CDF"/>
    <property type="match status" value="1"/>
</dbReference>
<dbReference type="Gene3D" id="3.30.70.1350">
    <property type="entry name" value="Cation efflux protein, cytoplasmic domain"/>
    <property type="match status" value="1"/>
</dbReference>
<accession>A0A839S1Q3</accession>
<dbReference type="SUPFAM" id="SSF160240">
    <property type="entry name" value="Cation efflux protein cytoplasmic domain-like"/>
    <property type="match status" value="1"/>
</dbReference>
<dbReference type="InterPro" id="IPR036837">
    <property type="entry name" value="Cation_efflux_CTD_sf"/>
</dbReference>
<gene>
    <name evidence="10" type="ORF">FHS23_002594</name>
</gene>
<organism evidence="10 11">
    <name type="scientific">Prauserella isguenensis</name>
    <dbReference type="NCBI Taxonomy" id="1470180"/>
    <lineage>
        <taxon>Bacteria</taxon>
        <taxon>Bacillati</taxon>
        <taxon>Actinomycetota</taxon>
        <taxon>Actinomycetes</taxon>
        <taxon>Pseudonocardiales</taxon>
        <taxon>Pseudonocardiaceae</taxon>
        <taxon>Prauserella</taxon>
    </lineage>
</organism>
<dbReference type="GO" id="GO:0006882">
    <property type="term" value="P:intracellular zinc ion homeostasis"/>
    <property type="evidence" value="ECO:0007669"/>
    <property type="project" value="TreeGrafter"/>
</dbReference>
<dbReference type="Gene3D" id="1.20.1510.10">
    <property type="entry name" value="Cation efflux protein transmembrane domain"/>
    <property type="match status" value="1"/>
</dbReference>
<evidence type="ECO:0000259" key="8">
    <source>
        <dbReference type="Pfam" id="PF01545"/>
    </source>
</evidence>
<dbReference type="InterPro" id="IPR050291">
    <property type="entry name" value="CDF_Transporter"/>
</dbReference>
<reference evidence="10 11" key="1">
    <citation type="submission" date="2020-08" db="EMBL/GenBank/DDBJ databases">
        <title>Genomic Encyclopedia of Type Strains, Phase III (KMG-III): the genomes of soil and plant-associated and newly described type strains.</title>
        <authorList>
            <person name="Whitman W."/>
        </authorList>
    </citation>
    <scope>NUCLEOTIDE SEQUENCE [LARGE SCALE GENOMIC DNA]</scope>
    <source>
        <strain evidence="10 11">CECT 8577</strain>
    </source>
</reference>
<evidence type="ECO:0000256" key="3">
    <source>
        <dbReference type="ARBA" id="ARBA00022448"/>
    </source>
</evidence>
<keyword evidence="3" id="KW-0813">Transport</keyword>
<dbReference type="PANTHER" id="PTHR43840:SF15">
    <property type="entry name" value="MITOCHONDRIAL METAL TRANSPORTER 1-RELATED"/>
    <property type="match status" value="1"/>
</dbReference>
<dbReference type="InterPro" id="IPR027469">
    <property type="entry name" value="Cation_efflux_TMD_sf"/>
</dbReference>
<evidence type="ECO:0000313" key="10">
    <source>
        <dbReference type="EMBL" id="MBB3051565.1"/>
    </source>
</evidence>
<dbReference type="RefSeq" id="WP_343053877.1">
    <property type="nucleotide sequence ID" value="NZ_JACHWU010000003.1"/>
</dbReference>
<sequence length="309" mass="32142">MTPHSHDSADRVDTALETSAKGLRALAWSFAGLLLTAVVQLGLVLITGSVALLSDTIHNFADALTSIPLAIAFVLGRRAASRRYTYGFGRAEDLAGVVVVVLIAASAALAGYESVSRLFDPQPMSHAWVAMIAGVAGFAGNELVARYRIRIGREIGSAALVADGLHARTDGFTSLAVVAGAFGSMVGFPLADPIIGLLITVAILAVLRGAAREVLGRLMDAVEPDVTERVERTAAAVAGVEAVRQVRVRWLGHSLRAELDVAVDGTLDVASAHAISHDVERALTGAVPRLTAATVHTEPVTGAADAHLR</sequence>
<feature type="domain" description="Cation efflux protein transmembrane" evidence="8">
    <location>
        <begin position="29"/>
        <end position="219"/>
    </location>
</feature>
<evidence type="ECO:0000256" key="7">
    <source>
        <dbReference type="SAM" id="Phobius"/>
    </source>
</evidence>
<protein>
    <submittedName>
        <fullName evidence="10">Cation diffusion facilitator family transporter</fullName>
    </submittedName>
</protein>
<dbReference type="GO" id="GO:0015341">
    <property type="term" value="F:zinc efflux antiporter activity"/>
    <property type="evidence" value="ECO:0007669"/>
    <property type="project" value="TreeGrafter"/>
</dbReference>
<evidence type="ECO:0000256" key="6">
    <source>
        <dbReference type="ARBA" id="ARBA00023136"/>
    </source>
</evidence>
<comment type="caution">
    <text evidence="10">The sequence shown here is derived from an EMBL/GenBank/DDBJ whole genome shotgun (WGS) entry which is preliminary data.</text>
</comment>
<evidence type="ECO:0000256" key="2">
    <source>
        <dbReference type="ARBA" id="ARBA00008114"/>
    </source>
</evidence>
<feature type="transmembrane region" description="Helical" evidence="7">
    <location>
        <begin position="194"/>
        <end position="211"/>
    </location>
</feature>
<keyword evidence="4 7" id="KW-0812">Transmembrane</keyword>
<dbReference type="Pfam" id="PF16916">
    <property type="entry name" value="ZT_dimer"/>
    <property type="match status" value="1"/>
</dbReference>
<dbReference type="AlphaFoldDB" id="A0A839S1Q3"/>
<dbReference type="PANTHER" id="PTHR43840">
    <property type="entry name" value="MITOCHONDRIAL METAL TRANSPORTER 1-RELATED"/>
    <property type="match status" value="1"/>
</dbReference>
<dbReference type="FunFam" id="1.20.1510.10:FF:000006">
    <property type="entry name" value="Divalent cation efflux transporter"/>
    <property type="match status" value="1"/>
</dbReference>
<feature type="transmembrane region" description="Helical" evidence="7">
    <location>
        <begin position="124"/>
        <end position="144"/>
    </location>
</feature>
<evidence type="ECO:0000256" key="5">
    <source>
        <dbReference type="ARBA" id="ARBA00022989"/>
    </source>
</evidence>
<dbReference type="InterPro" id="IPR058533">
    <property type="entry name" value="Cation_efflux_TM"/>
</dbReference>
<feature type="transmembrane region" description="Helical" evidence="7">
    <location>
        <begin position="94"/>
        <end position="112"/>
    </location>
</feature>
<feature type="transmembrane region" description="Helical" evidence="7">
    <location>
        <begin position="165"/>
        <end position="188"/>
    </location>
</feature>
<evidence type="ECO:0000256" key="1">
    <source>
        <dbReference type="ARBA" id="ARBA00004141"/>
    </source>
</evidence>
<evidence type="ECO:0000313" key="11">
    <source>
        <dbReference type="Proteomes" id="UP000550714"/>
    </source>
</evidence>
<keyword evidence="5 7" id="KW-1133">Transmembrane helix</keyword>
<feature type="transmembrane region" description="Helical" evidence="7">
    <location>
        <begin position="57"/>
        <end position="74"/>
    </location>
</feature>
<keyword evidence="6 7" id="KW-0472">Membrane</keyword>
<evidence type="ECO:0000256" key="4">
    <source>
        <dbReference type="ARBA" id="ARBA00022692"/>
    </source>
</evidence>
<dbReference type="Pfam" id="PF01545">
    <property type="entry name" value="Cation_efflux"/>
    <property type="match status" value="1"/>
</dbReference>
<proteinExistence type="inferred from homology"/>
<keyword evidence="11" id="KW-1185">Reference proteome</keyword>
<comment type="subcellular location">
    <subcellularLocation>
        <location evidence="1">Membrane</location>
        <topology evidence="1">Multi-pass membrane protein</topology>
    </subcellularLocation>
</comment>
<feature type="transmembrane region" description="Helical" evidence="7">
    <location>
        <begin position="25"/>
        <end position="51"/>
    </location>
</feature>
<dbReference type="GO" id="GO:0005886">
    <property type="term" value="C:plasma membrane"/>
    <property type="evidence" value="ECO:0007669"/>
    <property type="project" value="TreeGrafter"/>
</dbReference>
<dbReference type="Proteomes" id="UP000550714">
    <property type="component" value="Unassembled WGS sequence"/>
</dbReference>
<dbReference type="GO" id="GO:0015093">
    <property type="term" value="F:ferrous iron transmembrane transporter activity"/>
    <property type="evidence" value="ECO:0007669"/>
    <property type="project" value="TreeGrafter"/>
</dbReference>
<dbReference type="GO" id="GO:0015086">
    <property type="term" value="F:cadmium ion transmembrane transporter activity"/>
    <property type="evidence" value="ECO:0007669"/>
    <property type="project" value="TreeGrafter"/>
</dbReference>
<name>A0A839S1Q3_9PSEU</name>
<feature type="domain" description="Cation efflux protein cytoplasmic" evidence="9">
    <location>
        <begin position="224"/>
        <end position="299"/>
    </location>
</feature>
<dbReference type="EMBL" id="JACHWU010000003">
    <property type="protein sequence ID" value="MBB3051565.1"/>
    <property type="molecule type" value="Genomic_DNA"/>
</dbReference>
<dbReference type="SUPFAM" id="SSF161111">
    <property type="entry name" value="Cation efflux protein transmembrane domain-like"/>
    <property type="match status" value="1"/>
</dbReference>
<comment type="similarity">
    <text evidence="2">Belongs to the cation diffusion facilitator (CDF) transporter (TC 2.A.4) family.</text>
</comment>
<dbReference type="InterPro" id="IPR002524">
    <property type="entry name" value="Cation_efflux"/>
</dbReference>